<feature type="compositionally biased region" description="Low complexity" evidence="14">
    <location>
        <begin position="698"/>
        <end position="714"/>
    </location>
</feature>
<evidence type="ECO:0000313" key="17">
    <source>
        <dbReference type="EMBL" id="KAF2482395.1"/>
    </source>
</evidence>
<feature type="compositionally biased region" description="Low complexity" evidence="14">
    <location>
        <begin position="1004"/>
        <end position="1016"/>
    </location>
</feature>
<evidence type="ECO:0000256" key="1">
    <source>
        <dbReference type="ARBA" id="ARBA00004123"/>
    </source>
</evidence>
<gene>
    <name evidence="17" type="ORF">BDY17DRAFT_324681</name>
</gene>
<feature type="compositionally biased region" description="Low complexity" evidence="14">
    <location>
        <begin position="917"/>
        <end position="931"/>
    </location>
</feature>
<feature type="compositionally biased region" description="Basic and acidic residues" evidence="14">
    <location>
        <begin position="1129"/>
        <end position="1154"/>
    </location>
</feature>
<keyword evidence="4 11" id="KW-0863">Zinc-finger</keyword>
<feature type="region of interest" description="Disordered" evidence="14">
    <location>
        <begin position="244"/>
        <end position="370"/>
    </location>
</feature>
<evidence type="ECO:0000256" key="14">
    <source>
        <dbReference type="SAM" id="MobiDB-lite"/>
    </source>
</evidence>
<sequence>MSRQQDQFIDDDEEEVCPLCVEELDLTDKGFRPCQCGYQICQFCYNNVKNNMNGLCPACRRPYNDADVVITRPTAEEMTAYKARQAQKQKKTQVAMQKEKQRAEADNLSRKHLAGLRVVQKNLVYVTGLQPAIHEDQLLQTLRGPEYFGQYGRIIKIVVSKAKDPAHPNSVGVYVTFERTEDAEKCILAVNGSKNHERTLRAQFGTTKYCSAYLRGETCGNRNCMFLHEPGEANESYSRADLSALNAGGSQNGGVGRPPPQSQQPVASAAQPMAREPSEDQPSSPSADRPALPSSASWASRIPHGQPPPRSESRATSSTADMDTPADPAPLHTQQEQAAAQESSIPAQAPVSSDSTTGQTPASLPVRPQRQESSWLAYYRTFHPEDLGFSFHWDGVVPTSHAIIKDYPPLFDLNVGPGQRRVRRRQENERQLQLQNQTPDQRPPIDADNGLERSGSLQLGGEPEERVGMNQPRNAISPPAQDDSGQRFPFGGTSPSIGERGLTPQQQHQQTLLNSMKSIEGAEPFANSAAQPNAFQQSGNPPGHSRNASRYSFANDVSASTNVKPMASAKVMNQQASIMPPATGNQYGGQQQTHGSQFYTNNVQGPPPGIKMTGTPPVSGGMTFGQGHGFATGGIQYGANAGLNANEERMRSLLRGREAGAPAGATDASKREFSTFSNTYSNSSSSHYHNQGGSTAAFTSPAPGSTPFTTGPPSYASLSSFSGEDSKQRKKKGKKHRHNHTSSSGDDTDFPPLRAPPSRQQSISIAGSRPSTPAVPPGLEGTIGSASRRSTPTVPPGLSKPAVLPDFEALTEGSGSRPSSRPSSRAGVKRAVSQIMPALPLRPSRPSTPAQQAVGTPPSKVQGGNVERMGTPTREPRHVSSKVDGQHESEVAAAAGAGKREDTTTTPQKSGVVSRDASPAVPVAKKAAEAANDQIQPATPKSAVGPAPAPKTMQPSAKGVATVSTVDTQATPTKQPQQPASTKGTKRTPPGKLDIAAAVSKQPADATAAADAASAAQRNAVQTPVDSLPRSQSPNASVSSPAIRTGPKTLRVVQTPRTETPPAEATPSTARLPSRQPSIASIQLPGTPSSEHVSLPDNLSMPSTSQSRANSPPPTAAPAKAPVKSKTQLKKERQERAKAIEEERLAEEAKKTSVEEPEQEAIISRKKKTKKEKEPKSKPKTAASAAAAAATQDSTPTVSRAASPVPKPAGEDSAAAIADHRLQSPAPAATPPRNITPLNPSPPQHHSSREASPAPPPTPPTLSAAQILADLQSSDPSVQTSLDSFFRLPTSPHFTKPTQPITARDLHDPINDPTHFILNLPESDVHALLSGALHSYHYGGAENRTWSRGMVTPAGSHLRALSAELEARVLELEERIHSQPEELRFHPTKPQDLMKFPALDLEALKRHFENLAGRSSAYLLGAAANANQQQSPQITDDTAASFVNEFVMPPLTPPPGTATPSGGVRGYQASMRGTPMVSAPEAGGAAAVPSVEHAERLLAEARRSMEESEGALRRMMKKNRKVLGLA</sequence>
<feature type="compositionally biased region" description="Basic residues" evidence="14">
    <location>
        <begin position="728"/>
        <end position="740"/>
    </location>
</feature>
<feature type="compositionally biased region" description="Low complexity" evidence="14">
    <location>
        <begin position="1180"/>
        <end position="1190"/>
    </location>
</feature>
<feature type="domain" description="RRM" evidence="16">
    <location>
        <begin position="122"/>
        <end position="207"/>
    </location>
</feature>
<keyword evidence="8 13" id="KW-0175">Coiled coil</keyword>
<evidence type="ECO:0000256" key="8">
    <source>
        <dbReference type="ARBA" id="ARBA00023054"/>
    </source>
</evidence>
<feature type="compositionally biased region" description="Low complexity" evidence="14">
    <location>
        <begin position="1055"/>
        <end position="1071"/>
    </location>
</feature>
<dbReference type="GO" id="GO:0005634">
    <property type="term" value="C:nucleus"/>
    <property type="evidence" value="ECO:0007669"/>
    <property type="project" value="UniProtKB-SubCell"/>
</dbReference>
<evidence type="ECO:0000256" key="13">
    <source>
        <dbReference type="SAM" id="Coils"/>
    </source>
</evidence>
<accession>A0A6A6PR53</accession>
<feature type="compositionally biased region" description="Polar residues" evidence="14">
    <location>
        <begin position="1075"/>
        <end position="1092"/>
    </location>
</feature>
<keyword evidence="18" id="KW-1185">Reference proteome</keyword>
<feature type="compositionally biased region" description="Polar residues" evidence="14">
    <location>
        <begin position="758"/>
        <end position="771"/>
    </location>
</feature>
<dbReference type="PROSITE" id="PS50089">
    <property type="entry name" value="ZF_RING_2"/>
    <property type="match status" value="1"/>
</dbReference>
<dbReference type="InterPro" id="IPR001841">
    <property type="entry name" value="Znf_RING"/>
</dbReference>
<keyword evidence="2" id="KW-0678">Repressor</keyword>
<name>A0A6A6PR53_9PEZI</name>
<dbReference type="GO" id="GO:0061630">
    <property type="term" value="F:ubiquitin protein ligase activity"/>
    <property type="evidence" value="ECO:0007669"/>
    <property type="project" value="UniProtKB-ARBA"/>
</dbReference>
<evidence type="ECO:0000256" key="4">
    <source>
        <dbReference type="ARBA" id="ARBA00022771"/>
    </source>
</evidence>
<dbReference type="PANTHER" id="PTHR12603:SF0">
    <property type="entry name" value="CCR4-NOT TRANSCRIPTION COMPLEX SUBUNIT 4"/>
    <property type="match status" value="1"/>
</dbReference>
<dbReference type="Gene3D" id="3.30.70.330">
    <property type="match status" value="1"/>
</dbReference>
<feature type="compositionally biased region" description="Low complexity" evidence="14">
    <location>
        <begin position="334"/>
        <end position="350"/>
    </location>
</feature>
<dbReference type="RefSeq" id="XP_033588965.1">
    <property type="nucleotide sequence ID" value="XM_033737245.1"/>
</dbReference>
<feature type="compositionally biased region" description="Polar residues" evidence="14">
    <location>
        <begin position="1191"/>
        <end position="1200"/>
    </location>
</feature>
<keyword evidence="9" id="KW-0804">Transcription</keyword>
<dbReference type="Gene3D" id="3.30.40.10">
    <property type="entry name" value="Zinc/RING finger domain, C3HC4 (zinc finger)"/>
    <property type="match status" value="1"/>
</dbReference>
<feature type="compositionally biased region" description="Low complexity" evidence="14">
    <location>
        <begin position="679"/>
        <end position="689"/>
    </location>
</feature>
<feature type="region of interest" description="Disordered" evidence="14">
    <location>
        <begin position="679"/>
        <end position="1262"/>
    </location>
</feature>
<evidence type="ECO:0000256" key="6">
    <source>
        <dbReference type="ARBA" id="ARBA00022884"/>
    </source>
</evidence>
<dbReference type="SMART" id="SM00361">
    <property type="entry name" value="RRM_1"/>
    <property type="match status" value="1"/>
</dbReference>
<dbReference type="GO" id="GO:0000956">
    <property type="term" value="P:nuclear-transcribed mRNA catabolic process"/>
    <property type="evidence" value="ECO:0007669"/>
    <property type="project" value="UniProtKB-ARBA"/>
</dbReference>
<evidence type="ECO:0000259" key="15">
    <source>
        <dbReference type="PROSITE" id="PS50089"/>
    </source>
</evidence>
<dbReference type="InterPro" id="IPR003954">
    <property type="entry name" value="RRM_euk-type"/>
</dbReference>
<dbReference type="GO" id="GO:0003723">
    <property type="term" value="F:RNA binding"/>
    <property type="evidence" value="ECO:0007669"/>
    <property type="project" value="UniProtKB-UniRule"/>
</dbReference>
<feature type="compositionally biased region" description="Low complexity" evidence="14">
    <location>
        <begin position="968"/>
        <end position="983"/>
    </location>
</feature>
<evidence type="ECO:0000256" key="5">
    <source>
        <dbReference type="ARBA" id="ARBA00022833"/>
    </source>
</evidence>
<feature type="compositionally biased region" description="Polar residues" evidence="14">
    <location>
        <begin position="1017"/>
        <end position="1042"/>
    </location>
</feature>
<dbReference type="Pfam" id="PF14570">
    <property type="entry name" value="zf-RING_4"/>
    <property type="match status" value="1"/>
</dbReference>
<dbReference type="InterPro" id="IPR039515">
    <property type="entry name" value="NOT4_mRING-HC-C4C4"/>
</dbReference>
<dbReference type="OrthoDB" id="1923159at2759"/>
<keyword evidence="7" id="KW-0805">Transcription regulation</keyword>
<dbReference type="EMBL" id="MU001636">
    <property type="protein sequence ID" value="KAF2482395.1"/>
    <property type="molecule type" value="Genomic_DNA"/>
</dbReference>
<dbReference type="PROSITE" id="PS50102">
    <property type="entry name" value="RRM"/>
    <property type="match status" value="1"/>
</dbReference>
<evidence type="ECO:0000256" key="12">
    <source>
        <dbReference type="PROSITE-ProRule" id="PRU00176"/>
    </source>
</evidence>
<dbReference type="InterPro" id="IPR012677">
    <property type="entry name" value="Nucleotide-bd_a/b_plait_sf"/>
</dbReference>
<feature type="domain" description="RING-type" evidence="15">
    <location>
        <begin position="17"/>
        <end position="60"/>
    </location>
</feature>
<proteinExistence type="predicted"/>
<feature type="region of interest" description="Disordered" evidence="14">
    <location>
        <begin position="419"/>
        <end position="510"/>
    </location>
</feature>
<comment type="subcellular location">
    <subcellularLocation>
        <location evidence="1">Nucleus</location>
    </subcellularLocation>
</comment>
<dbReference type="GO" id="GO:0030015">
    <property type="term" value="C:CCR4-NOT core complex"/>
    <property type="evidence" value="ECO:0007669"/>
    <property type="project" value="UniProtKB-ARBA"/>
</dbReference>
<dbReference type="SUPFAM" id="SSF54928">
    <property type="entry name" value="RNA-binding domain, RBD"/>
    <property type="match status" value="1"/>
</dbReference>
<evidence type="ECO:0000259" key="16">
    <source>
        <dbReference type="PROSITE" id="PS50102"/>
    </source>
</evidence>
<dbReference type="Pfam" id="PF00076">
    <property type="entry name" value="RRM_1"/>
    <property type="match status" value="1"/>
</dbReference>
<keyword evidence="10" id="KW-0539">Nucleus</keyword>
<dbReference type="FunFam" id="3.30.40.10:FF:000006">
    <property type="entry name" value="CCR4-NOT transcription complex subunit 4"/>
    <property type="match status" value="1"/>
</dbReference>
<evidence type="ECO:0000256" key="7">
    <source>
        <dbReference type="ARBA" id="ARBA00023015"/>
    </source>
</evidence>
<dbReference type="CDD" id="cd12438">
    <property type="entry name" value="RRM_CNOT4"/>
    <property type="match status" value="1"/>
</dbReference>
<dbReference type="InterPro" id="IPR000504">
    <property type="entry name" value="RRM_dom"/>
</dbReference>
<protein>
    <recommendedName>
        <fullName evidence="19">RING-type domain-containing protein</fullName>
    </recommendedName>
</protein>
<keyword evidence="6 12" id="KW-0694">RNA-binding</keyword>
<feature type="compositionally biased region" description="Low complexity" evidence="14">
    <location>
        <begin position="263"/>
        <end position="274"/>
    </location>
</feature>
<feature type="compositionally biased region" description="Polar residues" evidence="14">
    <location>
        <begin position="845"/>
        <end position="854"/>
    </location>
</feature>
<evidence type="ECO:0000256" key="9">
    <source>
        <dbReference type="ARBA" id="ARBA00023163"/>
    </source>
</evidence>
<dbReference type="InterPro" id="IPR035979">
    <property type="entry name" value="RBD_domain_sf"/>
</dbReference>
<dbReference type="FunFam" id="3.30.70.330:FF:000257">
    <property type="entry name" value="CCR4-NOT core complex subunit Not4"/>
    <property type="match status" value="1"/>
</dbReference>
<dbReference type="GO" id="GO:0010557">
    <property type="term" value="P:positive regulation of macromolecule biosynthetic process"/>
    <property type="evidence" value="ECO:0007669"/>
    <property type="project" value="UniProtKB-ARBA"/>
</dbReference>
<dbReference type="InterPro" id="IPR034261">
    <property type="entry name" value="CNOT4_RRM"/>
</dbReference>
<evidence type="ECO:0000256" key="3">
    <source>
        <dbReference type="ARBA" id="ARBA00022723"/>
    </source>
</evidence>
<dbReference type="InterPro" id="IPR039780">
    <property type="entry name" value="Mot2"/>
</dbReference>
<dbReference type="CDD" id="cd16618">
    <property type="entry name" value="mRING-HC-C4C4_CNOT4"/>
    <property type="match status" value="1"/>
</dbReference>
<dbReference type="Proteomes" id="UP000799767">
    <property type="component" value="Unassembled WGS sequence"/>
</dbReference>
<feature type="compositionally biased region" description="Polar residues" evidence="14">
    <location>
        <begin position="351"/>
        <end position="362"/>
    </location>
</feature>
<evidence type="ECO:0000313" key="18">
    <source>
        <dbReference type="Proteomes" id="UP000799767"/>
    </source>
</evidence>
<organism evidence="17 18">
    <name type="scientific">Neohortaea acidophila</name>
    <dbReference type="NCBI Taxonomy" id="245834"/>
    <lineage>
        <taxon>Eukaryota</taxon>
        <taxon>Fungi</taxon>
        <taxon>Dikarya</taxon>
        <taxon>Ascomycota</taxon>
        <taxon>Pezizomycotina</taxon>
        <taxon>Dothideomycetes</taxon>
        <taxon>Dothideomycetidae</taxon>
        <taxon>Mycosphaerellales</taxon>
        <taxon>Teratosphaeriaceae</taxon>
        <taxon>Neohortaea</taxon>
    </lineage>
</organism>
<dbReference type="PANTHER" id="PTHR12603">
    <property type="entry name" value="CCR4-NOT TRANSCRIPTION COMPLEX RELATED"/>
    <property type="match status" value="1"/>
</dbReference>
<evidence type="ECO:0000256" key="2">
    <source>
        <dbReference type="ARBA" id="ARBA00022491"/>
    </source>
</evidence>
<dbReference type="GeneID" id="54478247"/>
<feature type="compositionally biased region" description="Low complexity" evidence="14">
    <location>
        <begin position="813"/>
        <end position="825"/>
    </location>
</feature>
<reference evidence="17" key="1">
    <citation type="journal article" date="2020" name="Stud. Mycol.">
        <title>101 Dothideomycetes genomes: a test case for predicting lifestyles and emergence of pathogens.</title>
        <authorList>
            <person name="Haridas S."/>
            <person name="Albert R."/>
            <person name="Binder M."/>
            <person name="Bloem J."/>
            <person name="Labutti K."/>
            <person name="Salamov A."/>
            <person name="Andreopoulos B."/>
            <person name="Baker S."/>
            <person name="Barry K."/>
            <person name="Bills G."/>
            <person name="Bluhm B."/>
            <person name="Cannon C."/>
            <person name="Castanera R."/>
            <person name="Culley D."/>
            <person name="Daum C."/>
            <person name="Ezra D."/>
            <person name="Gonzalez J."/>
            <person name="Henrissat B."/>
            <person name="Kuo A."/>
            <person name="Liang C."/>
            <person name="Lipzen A."/>
            <person name="Lutzoni F."/>
            <person name="Magnuson J."/>
            <person name="Mondo S."/>
            <person name="Nolan M."/>
            <person name="Ohm R."/>
            <person name="Pangilinan J."/>
            <person name="Park H.-J."/>
            <person name="Ramirez L."/>
            <person name="Alfaro M."/>
            <person name="Sun H."/>
            <person name="Tritt A."/>
            <person name="Yoshinaga Y."/>
            <person name="Zwiers L.-H."/>
            <person name="Turgeon B."/>
            <person name="Goodwin S."/>
            <person name="Spatafora J."/>
            <person name="Crous P."/>
            <person name="Grigoriev I."/>
        </authorList>
    </citation>
    <scope>NUCLEOTIDE SEQUENCE</scope>
    <source>
        <strain evidence="17">CBS 113389</strain>
    </source>
</reference>
<keyword evidence="3" id="KW-0479">Metal-binding</keyword>
<dbReference type="InterPro" id="IPR013083">
    <property type="entry name" value="Znf_RING/FYVE/PHD"/>
</dbReference>
<dbReference type="GO" id="GO:0008270">
    <property type="term" value="F:zinc ion binding"/>
    <property type="evidence" value="ECO:0007669"/>
    <property type="project" value="UniProtKB-KW"/>
</dbReference>
<evidence type="ECO:0008006" key="19">
    <source>
        <dbReference type="Google" id="ProtNLM"/>
    </source>
</evidence>
<dbReference type="GO" id="GO:0016567">
    <property type="term" value="P:protein ubiquitination"/>
    <property type="evidence" value="ECO:0007669"/>
    <property type="project" value="TreeGrafter"/>
</dbReference>
<feature type="coiled-coil region" evidence="13">
    <location>
        <begin position="1491"/>
        <end position="1518"/>
    </location>
</feature>
<dbReference type="GO" id="GO:0051254">
    <property type="term" value="P:positive regulation of RNA metabolic process"/>
    <property type="evidence" value="ECO:0007669"/>
    <property type="project" value="UniProtKB-ARBA"/>
</dbReference>
<evidence type="ECO:0000256" key="11">
    <source>
        <dbReference type="PROSITE-ProRule" id="PRU00175"/>
    </source>
</evidence>
<evidence type="ECO:0000256" key="10">
    <source>
        <dbReference type="ARBA" id="ARBA00023242"/>
    </source>
</evidence>
<keyword evidence="5" id="KW-0862">Zinc</keyword>
<dbReference type="SUPFAM" id="SSF57850">
    <property type="entry name" value="RING/U-box"/>
    <property type="match status" value="1"/>
</dbReference>